<accession>A0ABT9KY74</accession>
<proteinExistence type="predicted"/>
<dbReference type="Proteomes" id="UP001234880">
    <property type="component" value="Unassembled WGS sequence"/>
</dbReference>
<evidence type="ECO:0000313" key="1">
    <source>
        <dbReference type="EMBL" id="MDP9612306.1"/>
    </source>
</evidence>
<name>A0ABT9KY74_9ACTN</name>
<organism evidence="1 2">
    <name type="scientific">Streptomyces demainii</name>
    <dbReference type="NCBI Taxonomy" id="588122"/>
    <lineage>
        <taxon>Bacteria</taxon>
        <taxon>Bacillati</taxon>
        <taxon>Actinomycetota</taxon>
        <taxon>Actinomycetes</taxon>
        <taxon>Kitasatosporales</taxon>
        <taxon>Streptomycetaceae</taxon>
        <taxon>Streptomyces</taxon>
    </lineage>
</organism>
<reference evidence="1 2" key="1">
    <citation type="submission" date="2023-07" db="EMBL/GenBank/DDBJ databases">
        <title>Sequencing the genomes of 1000 actinobacteria strains.</title>
        <authorList>
            <person name="Klenk H.-P."/>
        </authorList>
    </citation>
    <scope>NUCLEOTIDE SEQUENCE [LARGE SCALE GENOMIC DNA]</scope>
    <source>
        <strain evidence="1 2">DSM 41600</strain>
    </source>
</reference>
<protein>
    <submittedName>
        <fullName evidence="1">Uncharacterized protein</fullName>
    </submittedName>
</protein>
<dbReference type="EMBL" id="JAURUE010000001">
    <property type="protein sequence ID" value="MDP9612306.1"/>
    <property type="molecule type" value="Genomic_DNA"/>
</dbReference>
<sequence>MPCGTDVFRIGVPPWSWLCGGLAVVGLLCEGVWAPAAAGCGGSCGIGVPPWSWLCGGLGVVGLLCDAVCAPAAALRGRPYGNGVPPVALTISAVMKDASCEARKT</sequence>
<keyword evidence="2" id="KW-1185">Reference proteome</keyword>
<evidence type="ECO:0000313" key="2">
    <source>
        <dbReference type="Proteomes" id="UP001234880"/>
    </source>
</evidence>
<comment type="caution">
    <text evidence="1">The sequence shown here is derived from an EMBL/GenBank/DDBJ whole genome shotgun (WGS) entry which is preliminary data.</text>
</comment>
<gene>
    <name evidence="1" type="ORF">JOF35_004583</name>
</gene>